<dbReference type="Proteomes" id="UP001575181">
    <property type="component" value="Unassembled WGS sequence"/>
</dbReference>
<dbReference type="InterPro" id="IPR036086">
    <property type="entry name" value="ParB/Sulfiredoxin_sf"/>
</dbReference>
<evidence type="ECO:0000256" key="4">
    <source>
        <dbReference type="ARBA" id="ARBA00023125"/>
    </source>
</evidence>
<dbReference type="RefSeq" id="WP_373654031.1">
    <property type="nucleotide sequence ID" value="NZ_JBGUAW010000001.1"/>
</dbReference>
<dbReference type="InterPro" id="IPR041468">
    <property type="entry name" value="HTH_ParB/Spo0J"/>
</dbReference>
<dbReference type="PANTHER" id="PTHR33375">
    <property type="entry name" value="CHROMOSOME-PARTITIONING PROTEIN PARB-RELATED"/>
    <property type="match status" value="1"/>
</dbReference>
<evidence type="ECO:0000259" key="7">
    <source>
        <dbReference type="SMART" id="SM00470"/>
    </source>
</evidence>
<feature type="region of interest" description="Disordered" evidence="6">
    <location>
        <begin position="224"/>
        <end position="248"/>
    </location>
</feature>
<evidence type="ECO:0000256" key="6">
    <source>
        <dbReference type="SAM" id="MobiDB-lite"/>
    </source>
</evidence>
<feature type="compositionally biased region" description="Acidic residues" evidence="6">
    <location>
        <begin position="14"/>
        <end position="26"/>
    </location>
</feature>
<dbReference type="InterPro" id="IPR004437">
    <property type="entry name" value="ParB/RepB/Spo0J"/>
</dbReference>
<evidence type="ECO:0000256" key="3">
    <source>
        <dbReference type="ARBA" id="ARBA00022829"/>
    </source>
</evidence>
<reference evidence="8 9" key="1">
    <citation type="submission" date="2024-08" db="EMBL/GenBank/DDBJ databases">
        <title>Whole-genome sequencing of halo(alkali)philic microorganisms from hypersaline lakes.</title>
        <authorList>
            <person name="Sorokin D.Y."/>
            <person name="Merkel A.Y."/>
            <person name="Messina E."/>
            <person name="Yakimov M."/>
        </authorList>
    </citation>
    <scope>NUCLEOTIDE SEQUENCE [LARGE SCALE GENOMIC DNA]</scope>
    <source>
        <strain evidence="8 9">Cl-TMA</strain>
    </source>
</reference>
<keyword evidence="3" id="KW-0159">Chromosome partition</keyword>
<dbReference type="EMBL" id="JBGUAW010000001">
    <property type="protein sequence ID" value="MFA9459239.1"/>
    <property type="molecule type" value="Genomic_DNA"/>
</dbReference>
<comment type="function">
    <text evidence="5">Involved in chromosome partition. Localize to both poles of the predivisional cell following completion of DNA replication. Binds to the DNA origin of replication.</text>
</comment>
<protein>
    <recommendedName>
        <fullName evidence="2">Probable chromosome-partitioning protein ParB</fullName>
    </recommendedName>
</protein>
<feature type="region of interest" description="Disordered" evidence="6">
    <location>
        <begin position="1"/>
        <end position="26"/>
    </location>
</feature>
<gene>
    <name evidence="8" type="ORF">ACERLL_00170</name>
</gene>
<dbReference type="SUPFAM" id="SSF110849">
    <property type="entry name" value="ParB/Sulfiredoxin"/>
    <property type="match status" value="1"/>
</dbReference>
<dbReference type="Pfam" id="PF17762">
    <property type="entry name" value="HTH_ParB"/>
    <property type="match status" value="1"/>
</dbReference>
<dbReference type="Pfam" id="PF23552">
    <property type="entry name" value="ParB_C"/>
    <property type="match status" value="1"/>
</dbReference>
<evidence type="ECO:0000313" key="8">
    <source>
        <dbReference type="EMBL" id="MFA9459239.1"/>
    </source>
</evidence>
<keyword evidence="9" id="KW-1185">Reference proteome</keyword>
<evidence type="ECO:0000313" key="9">
    <source>
        <dbReference type="Proteomes" id="UP001575181"/>
    </source>
</evidence>
<comment type="similarity">
    <text evidence="1">Belongs to the ParB family.</text>
</comment>
<evidence type="ECO:0000256" key="2">
    <source>
        <dbReference type="ARBA" id="ARBA00022372"/>
    </source>
</evidence>
<sequence length="296" mass="33437">MSKQRLGRGLDSLLGDDFEESAPEGETEVKWVPVDMIRPGTYQPRKQMNDEALRELAESIRTQGIVQPLVVRRREESGDYELIAGERRWRAAQLAGLENVPAMVRSLADGQALEIALIENIQREELTPVEEARAFERLVEEFDLTHEAIAERVGRNRATISNTLRLLRLPDPVHHALEEGTLRMGHARALLSLEGHERLGEVANEVVQKGLSVRATEDRVRKVAKEAEATSEESERTSGGVRKDPDIERLEQALGEQLGTKVRITQRKNRGKLEISYSSLEELESIIQRIQQESQD</sequence>
<dbReference type="SUPFAM" id="SSF109709">
    <property type="entry name" value="KorB DNA-binding domain-like"/>
    <property type="match status" value="1"/>
</dbReference>
<name>A0ABV4TPI3_9GAMM</name>
<dbReference type="InterPro" id="IPR003115">
    <property type="entry name" value="ParB_N"/>
</dbReference>
<evidence type="ECO:0000256" key="1">
    <source>
        <dbReference type="ARBA" id="ARBA00006295"/>
    </source>
</evidence>
<comment type="caution">
    <text evidence="8">The sequence shown here is derived from an EMBL/GenBank/DDBJ whole genome shotgun (WGS) entry which is preliminary data.</text>
</comment>
<feature type="domain" description="ParB-like N-terminal" evidence="7">
    <location>
        <begin position="30"/>
        <end position="121"/>
    </location>
</feature>
<dbReference type="Gene3D" id="1.10.10.2830">
    <property type="match status" value="1"/>
</dbReference>
<keyword evidence="4" id="KW-0238">DNA-binding</keyword>
<accession>A0ABV4TPI3</accession>
<dbReference type="Gene3D" id="3.90.1530.30">
    <property type="match status" value="1"/>
</dbReference>
<dbReference type="NCBIfam" id="TIGR00180">
    <property type="entry name" value="parB_part"/>
    <property type="match status" value="1"/>
</dbReference>
<dbReference type="InterPro" id="IPR050336">
    <property type="entry name" value="Chromosome_partition/occlusion"/>
</dbReference>
<dbReference type="Pfam" id="PF02195">
    <property type="entry name" value="ParB_N"/>
    <property type="match status" value="1"/>
</dbReference>
<dbReference type="SMART" id="SM00470">
    <property type="entry name" value="ParB"/>
    <property type="match status" value="1"/>
</dbReference>
<dbReference type="PANTHER" id="PTHR33375:SF1">
    <property type="entry name" value="CHROMOSOME-PARTITIONING PROTEIN PARB-RELATED"/>
    <property type="match status" value="1"/>
</dbReference>
<evidence type="ECO:0000256" key="5">
    <source>
        <dbReference type="ARBA" id="ARBA00025472"/>
    </source>
</evidence>
<dbReference type="InterPro" id="IPR057240">
    <property type="entry name" value="ParB_dimer_C"/>
</dbReference>
<dbReference type="CDD" id="cd16393">
    <property type="entry name" value="SPO0J_N"/>
    <property type="match status" value="1"/>
</dbReference>
<proteinExistence type="inferred from homology"/>
<organism evidence="8 9">
    <name type="scientific">Thiohalorhabdus methylotrophus</name>
    <dbReference type="NCBI Taxonomy" id="3242694"/>
    <lineage>
        <taxon>Bacteria</taxon>
        <taxon>Pseudomonadati</taxon>
        <taxon>Pseudomonadota</taxon>
        <taxon>Gammaproteobacteria</taxon>
        <taxon>Thiohalorhabdales</taxon>
        <taxon>Thiohalorhabdaceae</taxon>
        <taxon>Thiohalorhabdus</taxon>
    </lineage>
</organism>